<sequence length="224" mass="24642">MDNLITLLKRATKEERMNLGTILKVPDGDPKALTDALAWHSQHKIQYYFRDRTYTEIVQQVARRLKMTYTLQEDVQHLERRILQRVLSDVWAKLAPEERTRIEEALREEFRATGNEGKFVGVAGLIAGIAAGKASGFGVYMLSSVVLSSMASTLGITLPFAAYMGASRAISVMLGPVGLVITALSIGWALGSPNHNKVLLAVIHIAMIRARLDSPNLPSNLTDA</sequence>
<evidence type="ECO:0000256" key="1">
    <source>
        <dbReference type="SAM" id="Phobius"/>
    </source>
</evidence>
<keyword evidence="3" id="KW-1185">Reference proteome</keyword>
<protein>
    <submittedName>
        <fullName evidence="2">Uncharacterized protein</fullName>
    </submittedName>
</protein>
<proteinExistence type="predicted"/>
<comment type="caution">
    <text evidence="2">The sequence shown here is derived from an EMBL/GenBank/DDBJ whole genome shotgun (WGS) entry which is preliminary data.</text>
</comment>
<gene>
    <name evidence="2" type="ORF">ACFO0D_16870</name>
</gene>
<name>A0ABV9ID40_9DEIO</name>
<accession>A0ABV9ID40</accession>
<feature type="transmembrane region" description="Helical" evidence="1">
    <location>
        <begin position="169"/>
        <end position="190"/>
    </location>
</feature>
<dbReference type="RefSeq" id="WP_380062992.1">
    <property type="nucleotide sequence ID" value="NZ_JBHSEI010000012.1"/>
</dbReference>
<dbReference type="EMBL" id="JBHSEI010000012">
    <property type="protein sequence ID" value="MFC4640002.1"/>
    <property type="molecule type" value="Genomic_DNA"/>
</dbReference>
<keyword evidence="1" id="KW-0812">Transmembrane</keyword>
<keyword evidence="1" id="KW-1133">Transmembrane helix</keyword>
<organism evidence="2 3">
    <name type="scientific">Deinococcus hohokamensis</name>
    <dbReference type="NCBI Taxonomy" id="309883"/>
    <lineage>
        <taxon>Bacteria</taxon>
        <taxon>Thermotogati</taxon>
        <taxon>Deinococcota</taxon>
        <taxon>Deinococci</taxon>
        <taxon>Deinococcales</taxon>
        <taxon>Deinococcaceae</taxon>
        <taxon>Deinococcus</taxon>
    </lineage>
</organism>
<dbReference type="Proteomes" id="UP001595952">
    <property type="component" value="Unassembled WGS sequence"/>
</dbReference>
<evidence type="ECO:0000313" key="2">
    <source>
        <dbReference type="EMBL" id="MFC4640002.1"/>
    </source>
</evidence>
<feature type="transmembrane region" description="Helical" evidence="1">
    <location>
        <begin position="139"/>
        <end position="163"/>
    </location>
</feature>
<keyword evidence="1" id="KW-0472">Membrane</keyword>
<evidence type="ECO:0000313" key="3">
    <source>
        <dbReference type="Proteomes" id="UP001595952"/>
    </source>
</evidence>
<reference evidence="3" key="1">
    <citation type="journal article" date="2019" name="Int. J. Syst. Evol. Microbiol.">
        <title>The Global Catalogue of Microorganisms (GCM) 10K type strain sequencing project: providing services to taxonomists for standard genome sequencing and annotation.</title>
        <authorList>
            <consortium name="The Broad Institute Genomics Platform"/>
            <consortium name="The Broad Institute Genome Sequencing Center for Infectious Disease"/>
            <person name="Wu L."/>
            <person name="Ma J."/>
        </authorList>
    </citation>
    <scope>NUCLEOTIDE SEQUENCE [LARGE SCALE GENOMIC DNA]</scope>
    <source>
        <strain evidence="3">CCUG 55995</strain>
    </source>
</reference>